<proteinExistence type="predicted"/>
<dbReference type="AlphaFoldDB" id="A0A087VXY8"/>
<name>A0A087VXY8_ECHMU</name>
<dbReference type="Proteomes" id="UP000017246">
    <property type="component" value="Unassembled WGS sequence"/>
</dbReference>
<gene>
    <name evidence="2" type="ORF">EmuJ_000092400</name>
</gene>
<organism evidence="2 3">
    <name type="scientific">Echinococcus multilocularis</name>
    <name type="common">Fox tapeworm</name>
    <dbReference type="NCBI Taxonomy" id="6211"/>
    <lineage>
        <taxon>Eukaryota</taxon>
        <taxon>Metazoa</taxon>
        <taxon>Spiralia</taxon>
        <taxon>Lophotrochozoa</taxon>
        <taxon>Platyhelminthes</taxon>
        <taxon>Cestoda</taxon>
        <taxon>Eucestoda</taxon>
        <taxon>Cyclophyllidea</taxon>
        <taxon>Taeniidae</taxon>
        <taxon>Echinococcus</taxon>
    </lineage>
</organism>
<dbReference type="OrthoDB" id="10310518at2759"/>
<protein>
    <submittedName>
        <fullName evidence="2">Somatotropin hormone</fullName>
    </submittedName>
</protein>
<feature type="chain" id="PRO_5001831649" evidence="1">
    <location>
        <begin position="22"/>
        <end position="74"/>
    </location>
</feature>
<keyword evidence="1" id="KW-0732">Signal</keyword>
<reference evidence="2" key="2">
    <citation type="submission" date="2015-11" db="EMBL/GenBank/DDBJ databases">
        <authorList>
            <person name="Zhang Y."/>
            <person name="Guo Z."/>
        </authorList>
    </citation>
    <scope>NUCLEOTIDE SEQUENCE</scope>
</reference>
<evidence type="ECO:0000256" key="1">
    <source>
        <dbReference type="SAM" id="SignalP"/>
    </source>
</evidence>
<accession>A0A087VXY8</accession>
<dbReference type="EMBL" id="LN902011">
    <property type="protein sequence ID" value="CDI97158.1"/>
    <property type="molecule type" value="Genomic_DNA"/>
</dbReference>
<evidence type="ECO:0000313" key="3">
    <source>
        <dbReference type="Proteomes" id="UP000017246"/>
    </source>
</evidence>
<evidence type="ECO:0000313" key="2">
    <source>
        <dbReference type="EMBL" id="CDI97158.1"/>
    </source>
</evidence>
<reference evidence="2" key="1">
    <citation type="journal article" date="2013" name="Nature">
        <title>The genomes of four tapeworm species reveal adaptations to parasitism.</title>
        <authorList>
            <person name="Tsai I.J."/>
            <person name="Zarowiecki M."/>
            <person name="Holroyd N."/>
            <person name="Garciarrubio A."/>
            <person name="Sanchez-Flores A."/>
            <person name="Brooks K.L."/>
            <person name="Tracey A."/>
            <person name="Bobes R.J."/>
            <person name="Fragoso G."/>
            <person name="Sciutto E."/>
            <person name="Aslett M."/>
            <person name="Beasley H."/>
            <person name="Bennett H.M."/>
            <person name="Cai J."/>
            <person name="Camicia F."/>
            <person name="Clark R."/>
            <person name="Cucher M."/>
            <person name="De Silva N."/>
            <person name="Day T.A."/>
            <person name="Deplazes P."/>
            <person name="Estrada K."/>
            <person name="Fernandez C."/>
            <person name="Holland P.W."/>
            <person name="Hou J."/>
            <person name="Hu S."/>
            <person name="Huckvale T."/>
            <person name="Hung S.S."/>
            <person name="Kamenetzky L."/>
            <person name="Keane J.A."/>
            <person name="Kiss F."/>
            <person name="Koziol U."/>
            <person name="Lambert O."/>
            <person name="Liu K."/>
            <person name="Luo X."/>
            <person name="Luo Y."/>
            <person name="Macchiaroli N."/>
            <person name="Nichol S."/>
            <person name="Paps J."/>
            <person name="Parkinson J."/>
            <person name="Pouchkina-Stantcheva N."/>
            <person name="Riddiford N."/>
            <person name="Rosenzvit M."/>
            <person name="Salinas G."/>
            <person name="Wasmuth J.D."/>
            <person name="Zamanian M."/>
            <person name="Zheng Y."/>
            <person name="Cai X."/>
            <person name="Soberon X."/>
            <person name="Olson P.D."/>
            <person name="Laclette J.P."/>
            <person name="Brehm K."/>
            <person name="Berriman M."/>
            <person name="Garciarrubio A."/>
            <person name="Bobes R.J."/>
            <person name="Fragoso G."/>
            <person name="Sanchez-Flores A."/>
            <person name="Estrada K."/>
            <person name="Cevallos M.A."/>
            <person name="Morett E."/>
            <person name="Gonzalez V."/>
            <person name="Portillo T."/>
            <person name="Ochoa-Leyva A."/>
            <person name="Jose M.V."/>
            <person name="Sciutto E."/>
            <person name="Landa A."/>
            <person name="Jimenez L."/>
            <person name="Valdes V."/>
            <person name="Carrero J.C."/>
            <person name="Larralde C."/>
            <person name="Morales-Montor J."/>
            <person name="Limon-Lason J."/>
            <person name="Soberon X."/>
            <person name="Laclette J.P."/>
        </authorList>
    </citation>
    <scope>NUCLEOTIDE SEQUENCE [LARGE SCALE GENOMIC DNA]</scope>
</reference>
<keyword evidence="3" id="KW-1185">Reference proteome</keyword>
<sequence length="74" mass="8297">MKLCFLLVCIISLVIVESGEAGEAGHLMSKRGLHFFRLRRSSHCVDVDSETLRQILLYGICPTDHGTSSLYDEK</sequence>
<dbReference type="OMA" id="YGICPAD"/>
<feature type="signal peptide" evidence="1">
    <location>
        <begin position="1"/>
        <end position="21"/>
    </location>
</feature>